<dbReference type="STRING" id="1263082.A0A068RMK2"/>
<dbReference type="InterPro" id="IPR051037">
    <property type="entry name" value="RNAPII_TF_IWS1"/>
</dbReference>
<feature type="region of interest" description="Disordered" evidence="4">
    <location>
        <begin position="367"/>
        <end position="448"/>
    </location>
</feature>
<dbReference type="Gene3D" id="1.20.930.10">
    <property type="entry name" value="Conserved domain common to transcription factors TFIIS, elongin A, CRSP70"/>
    <property type="match status" value="1"/>
</dbReference>
<gene>
    <name evidence="6" type="ORF">LCOR_02617.1</name>
</gene>
<comment type="caution">
    <text evidence="6">The sequence shown here is derived from an EMBL/GenBank/DDBJ whole genome shotgun (WGS) entry which is preliminary data.</text>
</comment>
<dbReference type="AlphaFoldDB" id="A0A068RMK2"/>
<feature type="compositionally biased region" description="Acidic residues" evidence="4">
    <location>
        <begin position="161"/>
        <end position="177"/>
    </location>
</feature>
<keyword evidence="3" id="KW-0539">Nucleus</keyword>
<evidence type="ECO:0000259" key="5">
    <source>
        <dbReference type="PROSITE" id="PS51319"/>
    </source>
</evidence>
<dbReference type="GO" id="GO:0005634">
    <property type="term" value="C:nucleus"/>
    <property type="evidence" value="ECO:0007669"/>
    <property type="project" value="UniProtKB-SubCell"/>
</dbReference>
<feature type="region of interest" description="Disordered" evidence="4">
    <location>
        <begin position="77"/>
        <end position="183"/>
    </location>
</feature>
<reference evidence="6" key="1">
    <citation type="submission" date="2013-08" db="EMBL/GenBank/DDBJ databases">
        <title>Gene expansion shapes genome architecture in the human pathogen Lichtheimia corymbifera: an evolutionary genomics analysis in the ancient terrestrial Mucorales (Mucoromycotina).</title>
        <authorList>
            <person name="Schwartze V.U."/>
            <person name="Winter S."/>
            <person name="Shelest E."/>
            <person name="Marcet-Houben M."/>
            <person name="Horn F."/>
            <person name="Wehner S."/>
            <person name="Hoffmann K."/>
            <person name="Riege K."/>
            <person name="Sammeth M."/>
            <person name="Nowrousian M."/>
            <person name="Valiante V."/>
            <person name="Linde J."/>
            <person name="Jacobsen I.D."/>
            <person name="Marz M."/>
            <person name="Brakhage A.A."/>
            <person name="Gabaldon T."/>
            <person name="Bocker S."/>
            <person name="Voigt K."/>
        </authorList>
    </citation>
    <scope>NUCLEOTIDE SEQUENCE [LARGE SCALE GENOMIC DNA]</scope>
    <source>
        <strain evidence="6">FSU 9682</strain>
    </source>
</reference>
<dbReference type="GO" id="GO:0016973">
    <property type="term" value="P:poly(A)+ mRNA export from nucleus"/>
    <property type="evidence" value="ECO:0007669"/>
    <property type="project" value="TreeGrafter"/>
</dbReference>
<dbReference type="Pfam" id="PF08711">
    <property type="entry name" value="Med26"/>
    <property type="match status" value="1"/>
</dbReference>
<keyword evidence="7" id="KW-1185">Reference proteome</keyword>
<dbReference type="OrthoDB" id="21124at2759"/>
<evidence type="ECO:0000256" key="4">
    <source>
        <dbReference type="SAM" id="MobiDB-lite"/>
    </source>
</evidence>
<dbReference type="PANTHER" id="PTHR46010:SF1">
    <property type="entry name" value="PROTEIN IWS1 HOMOLOG"/>
    <property type="match status" value="1"/>
</dbReference>
<feature type="compositionally biased region" description="Basic and acidic residues" evidence="4">
    <location>
        <begin position="129"/>
        <end position="146"/>
    </location>
</feature>
<dbReference type="Proteomes" id="UP000027586">
    <property type="component" value="Unassembled WGS sequence"/>
</dbReference>
<evidence type="ECO:0000256" key="3">
    <source>
        <dbReference type="PROSITE-ProRule" id="PRU00649"/>
    </source>
</evidence>
<dbReference type="InterPro" id="IPR017923">
    <property type="entry name" value="TFIIS_N"/>
</dbReference>
<evidence type="ECO:0000313" key="6">
    <source>
        <dbReference type="EMBL" id="CDH50945.1"/>
    </source>
</evidence>
<proteinExistence type="inferred from homology"/>
<dbReference type="SUPFAM" id="SSF47676">
    <property type="entry name" value="Conserved domain common to transcription factors TFIIS, elongin A, CRSP70"/>
    <property type="match status" value="1"/>
</dbReference>
<sequence>MLFKKAIVSNRSSGVCVVGTHSNVHNGDMSATRDGAFLLPALIRIHLSGLLPFSYDAMSYERNKEGELFDSDVEAELSDLDGDGGSDGENYDNQPSTEPAAAPVNDTAEEQEESPIAPRPKLPSFKKQNRSEQEDADIERIREEIRAKKHQRESGGGGRGDDDDDDEQGQEPEEDEEPKNPPHVQAALDEFDRQIAMLTASGRRKKKKVDEVDLERSMDEEVSQLRDRMKMAVDEDIMANNDRKPALAKIKMLNEVVSLMTHKRAQDAILDNQLLDMVRLWLEPLPDRSLPSLDIQNELLDALDKLPIVGDHLRESGVGKIVYFYQKSPRVDARVKRRAEQLVAKWSRLVIKRTANYRERLHERQKYSREEMLSRRKKFKPETTEESNSGSGAPRMHVNIPRAVAPDYDVIPESTVTAAPRSKHSKDASSRKRLTNTMRSLKGTGQRR</sequence>
<comment type="function">
    <text evidence="1">Transcription factor involved in RNA polymerase II transcription regulation. May function in both SPT15/TBP post-recruitment and recruitment steps of transcription.</text>
</comment>
<name>A0A068RMK2_9FUNG</name>
<organism evidence="6 7">
    <name type="scientific">Lichtheimia corymbifera JMRC:FSU:9682</name>
    <dbReference type="NCBI Taxonomy" id="1263082"/>
    <lineage>
        <taxon>Eukaryota</taxon>
        <taxon>Fungi</taxon>
        <taxon>Fungi incertae sedis</taxon>
        <taxon>Mucoromycota</taxon>
        <taxon>Mucoromycotina</taxon>
        <taxon>Mucoromycetes</taxon>
        <taxon>Mucorales</taxon>
        <taxon>Lichtheimiaceae</taxon>
        <taxon>Lichtheimia</taxon>
    </lineage>
</organism>
<evidence type="ECO:0000313" key="7">
    <source>
        <dbReference type="Proteomes" id="UP000027586"/>
    </source>
</evidence>
<dbReference type="InterPro" id="IPR035441">
    <property type="entry name" value="TFIIS/LEDGF_dom_sf"/>
</dbReference>
<dbReference type="PROSITE" id="PS51319">
    <property type="entry name" value="TFIIS_N"/>
    <property type="match status" value="1"/>
</dbReference>
<comment type="subcellular location">
    <subcellularLocation>
        <location evidence="3">Nucleus</location>
    </subcellularLocation>
</comment>
<dbReference type="VEuPathDB" id="FungiDB:LCOR_02617.1"/>
<protein>
    <submittedName>
        <fullName evidence="6">Transcription factor iws1</fullName>
    </submittedName>
</protein>
<feature type="domain" description="TFIIS N-terminal" evidence="5">
    <location>
        <begin position="276"/>
        <end position="353"/>
    </location>
</feature>
<comment type="similarity">
    <text evidence="2">Belongs to the IWS1 family.</text>
</comment>
<evidence type="ECO:0000256" key="2">
    <source>
        <dbReference type="ARBA" id="ARBA00037992"/>
    </source>
</evidence>
<evidence type="ECO:0000256" key="1">
    <source>
        <dbReference type="ARBA" id="ARBA00037349"/>
    </source>
</evidence>
<dbReference type="PANTHER" id="PTHR46010">
    <property type="entry name" value="PROTEIN IWS1 HOMOLOG"/>
    <property type="match status" value="1"/>
</dbReference>
<dbReference type="EMBL" id="CBTN010000008">
    <property type="protein sequence ID" value="CDH50945.1"/>
    <property type="molecule type" value="Genomic_DNA"/>
</dbReference>
<accession>A0A068RMK2</accession>
<feature type="compositionally biased region" description="Acidic residues" evidence="4">
    <location>
        <begin position="77"/>
        <end position="90"/>
    </location>
</feature>